<protein>
    <submittedName>
        <fullName evidence="3">F-box family protein</fullName>
    </submittedName>
</protein>
<dbReference type="CDD" id="cd22157">
    <property type="entry name" value="F-box_AtFBW1-like"/>
    <property type="match status" value="1"/>
</dbReference>
<evidence type="ECO:0000256" key="1">
    <source>
        <dbReference type="SAM" id="MobiDB-lite"/>
    </source>
</evidence>
<feature type="region of interest" description="Disordered" evidence="1">
    <location>
        <begin position="75"/>
        <end position="96"/>
    </location>
</feature>
<sequence>MADQNQEPIDAQNPDEKLQDSMEPTNLFTASIYPPSPSTIGEEELGTEPNASDTDFSLKGKAVEHWDREAERVFKKQRTNRSKTMAGKELPHETNKKKPRKLLGLQSFVWIPNEIMVNIFLKLPDKSLMRFKCVSKTWCAMISDPNLIMEINALKGYSKEVRFGSLSTRNHFRVLGSCSGLLLIEVCRKHDLFIWNPVTGESTQVQQNRHLRRYFRCNAGLGYSTGDYKIVKDPIHGPIYSMRKDSWSNLENFQYSSVYLTSDNMIGTFANSALNWHA</sequence>
<dbReference type="Pfam" id="PF07734">
    <property type="entry name" value="FBA_1"/>
    <property type="match status" value="1"/>
</dbReference>
<dbReference type="EMBL" id="JARAOO010000005">
    <property type="protein sequence ID" value="KAJ7969056.1"/>
    <property type="molecule type" value="Genomic_DNA"/>
</dbReference>
<dbReference type="AlphaFoldDB" id="A0AAD7PUU6"/>
<dbReference type="InterPro" id="IPR006527">
    <property type="entry name" value="F-box-assoc_dom_typ1"/>
</dbReference>
<dbReference type="InterPro" id="IPR036047">
    <property type="entry name" value="F-box-like_dom_sf"/>
</dbReference>
<proteinExistence type="predicted"/>
<gene>
    <name evidence="3" type="ORF">O6P43_013070</name>
</gene>
<feature type="domain" description="F-box" evidence="2">
    <location>
        <begin position="105"/>
        <end position="151"/>
    </location>
</feature>
<comment type="caution">
    <text evidence="3">The sequence shown here is derived from an EMBL/GenBank/DDBJ whole genome shotgun (WGS) entry which is preliminary data.</text>
</comment>
<dbReference type="KEGG" id="qsa:O6P43_013070"/>
<name>A0AAD7PUU6_QUISA</name>
<dbReference type="PANTHER" id="PTHR31672">
    <property type="entry name" value="BNACNNG10540D PROTEIN"/>
    <property type="match status" value="1"/>
</dbReference>
<accession>A0AAD7PUU6</accession>
<keyword evidence="4" id="KW-1185">Reference proteome</keyword>
<dbReference type="SMART" id="SM00256">
    <property type="entry name" value="FBOX"/>
    <property type="match status" value="1"/>
</dbReference>
<evidence type="ECO:0000259" key="2">
    <source>
        <dbReference type="PROSITE" id="PS50181"/>
    </source>
</evidence>
<dbReference type="Gene3D" id="1.20.1280.50">
    <property type="match status" value="1"/>
</dbReference>
<dbReference type="PANTHER" id="PTHR31672:SF13">
    <property type="entry name" value="F-BOX PROTEIN CPR30-LIKE"/>
    <property type="match status" value="1"/>
</dbReference>
<dbReference type="InterPro" id="IPR050796">
    <property type="entry name" value="SCF_F-box_component"/>
</dbReference>
<dbReference type="Proteomes" id="UP001163823">
    <property type="component" value="Chromosome 5"/>
</dbReference>
<feature type="region of interest" description="Disordered" evidence="1">
    <location>
        <begin position="1"/>
        <end position="57"/>
    </location>
</feature>
<evidence type="ECO:0000313" key="3">
    <source>
        <dbReference type="EMBL" id="KAJ7969056.1"/>
    </source>
</evidence>
<dbReference type="PROSITE" id="PS50181">
    <property type="entry name" value="FBOX"/>
    <property type="match status" value="1"/>
</dbReference>
<reference evidence="3" key="1">
    <citation type="journal article" date="2023" name="Science">
        <title>Elucidation of the pathway for biosynthesis of saponin adjuvants from the soapbark tree.</title>
        <authorList>
            <person name="Reed J."/>
            <person name="Orme A."/>
            <person name="El-Demerdash A."/>
            <person name="Owen C."/>
            <person name="Martin L.B.B."/>
            <person name="Misra R.C."/>
            <person name="Kikuchi S."/>
            <person name="Rejzek M."/>
            <person name="Martin A.C."/>
            <person name="Harkess A."/>
            <person name="Leebens-Mack J."/>
            <person name="Louveau T."/>
            <person name="Stephenson M.J."/>
            <person name="Osbourn A."/>
        </authorList>
    </citation>
    <scope>NUCLEOTIDE SEQUENCE</scope>
    <source>
        <strain evidence="3">S10</strain>
    </source>
</reference>
<evidence type="ECO:0000313" key="4">
    <source>
        <dbReference type="Proteomes" id="UP001163823"/>
    </source>
</evidence>
<organism evidence="3 4">
    <name type="scientific">Quillaja saponaria</name>
    <name type="common">Soap bark tree</name>
    <dbReference type="NCBI Taxonomy" id="32244"/>
    <lineage>
        <taxon>Eukaryota</taxon>
        <taxon>Viridiplantae</taxon>
        <taxon>Streptophyta</taxon>
        <taxon>Embryophyta</taxon>
        <taxon>Tracheophyta</taxon>
        <taxon>Spermatophyta</taxon>
        <taxon>Magnoliopsida</taxon>
        <taxon>eudicotyledons</taxon>
        <taxon>Gunneridae</taxon>
        <taxon>Pentapetalae</taxon>
        <taxon>rosids</taxon>
        <taxon>fabids</taxon>
        <taxon>Fabales</taxon>
        <taxon>Quillajaceae</taxon>
        <taxon>Quillaja</taxon>
    </lineage>
</organism>
<dbReference type="SUPFAM" id="SSF81383">
    <property type="entry name" value="F-box domain"/>
    <property type="match status" value="1"/>
</dbReference>
<dbReference type="Pfam" id="PF00646">
    <property type="entry name" value="F-box"/>
    <property type="match status" value="1"/>
</dbReference>
<dbReference type="InterPro" id="IPR001810">
    <property type="entry name" value="F-box_dom"/>
</dbReference>